<dbReference type="PROSITE" id="PS51186">
    <property type="entry name" value="GNAT"/>
    <property type="match status" value="1"/>
</dbReference>
<dbReference type="InterPro" id="IPR016181">
    <property type="entry name" value="Acyl_CoA_acyltransferase"/>
</dbReference>
<organism evidence="4 5">
    <name type="scientific">Myceligenerans xiligouense</name>
    <dbReference type="NCBI Taxonomy" id="253184"/>
    <lineage>
        <taxon>Bacteria</taxon>
        <taxon>Bacillati</taxon>
        <taxon>Actinomycetota</taxon>
        <taxon>Actinomycetes</taxon>
        <taxon>Micrococcales</taxon>
        <taxon>Promicromonosporaceae</taxon>
        <taxon>Myceligenerans</taxon>
    </lineage>
</organism>
<dbReference type="EMBL" id="RKQZ01000001">
    <property type="protein sequence ID" value="RPF22195.1"/>
    <property type="molecule type" value="Genomic_DNA"/>
</dbReference>
<evidence type="ECO:0000313" key="4">
    <source>
        <dbReference type="EMBL" id="RPF22195.1"/>
    </source>
</evidence>
<dbReference type="GO" id="GO:0016747">
    <property type="term" value="F:acyltransferase activity, transferring groups other than amino-acyl groups"/>
    <property type="evidence" value="ECO:0007669"/>
    <property type="project" value="InterPro"/>
</dbReference>
<gene>
    <name evidence="4" type="ORF">EDD34_2843</name>
</gene>
<accession>A0A3N4ZMQ0</accession>
<keyword evidence="2 4" id="KW-0012">Acyltransferase</keyword>
<dbReference type="Pfam" id="PF00583">
    <property type="entry name" value="Acetyltransf_1"/>
    <property type="match status" value="1"/>
</dbReference>
<protein>
    <submittedName>
        <fullName evidence="4">L-amino acid N-acyltransferase YncA</fullName>
    </submittedName>
</protein>
<dbReference type="PANTHER" id="PTHR43877">
    <property type="entry name" value="AMINOALKYLPHOSPHONATE N-ACETYLTRANSFERASE-RELATED-RELATED"/>
    <property type="match status" value="1"/>
</dbReference>
<name>A0A3N4ZMQ0_9MICO</name>
<proteinExistence type="predicted"/>
<evidence type="ECO:0000256" key="2">
    <source>
        <dbReference type="ARBA" id="ARBA00023315"/>
    </source>
</evidence>
<reference evidence="4 5" key="1">
    <citation type="submission" date="2018-11" db="EMBL/GenBank/DDBJ databases">
        <title>Sequencing the genomes of 1000 actinobacteria strains.</title>
        <authorList>
            <person name="Klenk H.-P."/>
        </authorList>
    </citation>
    <scope>NUCLEOTIDE SEQUENCE [LARGE SCALE GENOMIC DNA]</scope>
    <source>
        <strain evidence="4 5">DSM 15700</strain>
    </source>
</reference>
<dbReference type="OrthoDB" id="5243635at2"/>
<keyword evidence="5" id="KW-1185">Reference proteome</keyword>
<evidence type="ECO:0000313" key="5">
    <source>
        <dbReference type="Proteomes" id="UP000280501"/>
    </source>
</evidence>
<evidence type="ECO:0000259" key="3">
    <source>
        <dbReference type="PROSITE" id="PS51186"/>
    </source>
</evidence>
<dbReference type="InterPro" id="IPR050832">
    <property type="entry name" value="Bact_Acetyltransf"/>
</dbReference>
<dbReference type="InterPro" id="IPR000182">
    <property type="entry name" value="GNAT_dom"/>
</dbReference>
<sequence length="161" mass="17581">MPEYTLRDATIDDAAAIAAVHWTGRRAVYLPLVPEEHWRTDTQAAGIEAWRRRLTAGETPLVAEVDGLVVGFAVVGRATPRLGHEPKRDLALHDLWVMPEMHGSGISRALLNGILPPARSAELWIAAANTGARRFFQKNGFLPDATTGTGEDGVLEVRLVR</sequence>
<comment type="caution">
    <text evidence="4">The sequence shown here is derived from an EMBL/GenBank/DDBJ whole genome shotgun (WGS) entry which is preliminary data.</text>
</comment>
<feature type="domain" description="N-acetyltransferase" evidence="3">
    <location>
        <begin position="4"/>
        <end position="161"/>
    </location>
</feature>
<dbReference type="SUPFAM" id="SSF55729">
    <property type="entry name" value="Acyl-CoA N-acyltransferases (Nat)"/>
    <property type="match status" value="1"/>
</dbReference>
<dbReference type="RefSeq" id="WP_123815147.1">
    <property type="nucleotide sequence ID" value="NZ_RKQZ01000001.1"/>
</dbReference>
<dbReference type="Gene3D" id="3.40.630.30">
    <property type="match status" value="1"/>
</dbReference>
<evidence type="ECO:0000256" key="1">
    <source>
        <dbReference type="ARBA" id="ARBA00022679"/>
    </source>
</evidence>
<dbReference type="Proteomes" id="UP000280501">
    <property type="component" value="Unassembled WGS sequence"/>
</dbReference>
<dbReference type="AlphaFoldDB" id="A0A3N4ZMQ0"/>
<dbReference type="CDD" id="cd04301">
    <property type="entry name" value="NAT_SF"/>
    <property type="match status" value="1"/>
</dbReference>
<keyword evidence="1 4" id="KW-0808">Transferase</keyword>